<gene>
    <name evidence="1" type="ORF">COW28_04270</name>
</gene>
<dbReference type="EMBL" id="PFFY01000201">
    <property type="protein sequence ID" value="PIW33280.1"/>
    <property type="molecule type" value="Genomic_DNA"/>
</dbReference>
<evidence type="ECO:0000313" key="1">
    <source>
        <dbReference type="EMBL" id="PIW33280.1"/>
    </source>
</evidence>
<accession>A0A2M7GYI2</accession>
<name>A0A2M7GYI2_9BACT</name>
<protein>
    <submittedName>
        <fullName evidence="1">Uncharacterized protein</fullName>
    </submittedName>
</protein>
<dbReference type="AlphaFoldDB" id="A0A2M7GYI2"/>
<evidence type="ECO:0000313" key="2">
    <source>
        <dbReference type="Proteomes" id="UP000230025"/>
    </source>
</evidence>
<comment type="caution">
    <text evidence="1">The sequence shown here is derived from an EMBL/GenBank/DDBJ whole genome shotgun (WGS) entry which is preliminary data.</text>
</comment>
<organism evidence="1 2">
    <name type="scientific">bacterium (Candidatus Ratteibacteria) CG15_BIG_FIL_POST_REV_8_21_14_020_41_12</name>
    <dbReference type="NCBI Taxonomy" id="2014291"/>
    <lineage>
        <taxon>Bacteria</taxon>
        <taxon>Candidatus Ratteibacteria</taxon>
    </lineage>
</organism>
<reference evidence="2" key="1">
    <citation type="submission" date="2017-09" db="EMBL/GenBank/DDBJ databases">
        <title>Depth-based differentiation of microbial function through sediment-hosted aquifers and enrichment of novel symbionts in the deep terrestrial subsurface.</title>
        <authorList>
            <person name="Probst A.J."/>
            <person name="Ladd B."/>
            <person name="Jarett J.K."/>
            <person name="Geller-Mcgrath D.E."/>
            <person name="Sieber C.M.K."/>
            <person name="Emerson J.B."/>
            <person name="Anantharaman K."/>
            <person name="Thomas B.C."/>
            <person name="Malmstrom R."/>
            <person name="Stieglmeier M."/>
            <person name="Klingl A."/>
            <person name="Woyke T."/>
            <person name="Ryan C.M."/>
            <person name="Banfield J.F."/>
        </authorList>
    </citation>
    <scope>NUCLEOTIDE SEQUENCE [LARGE SCALE GENOMIC DNA]</scope>
</reference>
<proteinExistence type="predicted"/>
<sequence length="147" mass="17375">MSFNYQTKVVECQLSSMNSRERVKRAILFQGPDRIPRRLPEPFGSDFLWVGAEPDPNWKPKIQTETEWEDEFNCIWKKLSTGDKTMGQVMAHPLTDYALLENFKFPDYKNPQRYEKAQKIISENKEEKFVLAGIPFSIIHRLQYLMI</sequence>
<dbReference type="Proteomes" id="UP000230025">
    <property type="component" value="Unassembled WGS sequence"/>
</dbReference>